<dbReference type="OrthoDB" id="8593354at2"/>
<reference evidence="1 4" key="2">
    <citation type="submission" date="2018-05" db="EMBL/GenBank/DDBJ databases">
        <title>Genomic Encyclopedia of Type Strains, Phase IV (KMG-V): Genome sequencing to study the core and pangenomes of soil and plant-associated prokaryotes.</title>
        <authorList>
            <person name="Whitman W."/>
        </authorList>
    </citation>
    <scope>NUCLEOTIDE SEQUENCE [LARGE SCALE GENOMIC DNA]</scope>
    <source>
        <strain evidence="1 4">SIr-6563</strain>
    </source>
</reference>
<evidence type="ECO:0000313" key="2">
    <source>
        <dbReference type="EMBL" id="SEI85928.1"/>
    </source>
</evidence>
<dbReference type="EMBL" id="QJJV01000002">
    <property type="protein sequence ID" value="PXX19783.1"/>
    <property type="molecule type" value="Genomic_DNA"/>
</dbReference>
<dbReference type="GeneID" id="61305018"/>
<dbReference type="AlphaFoldDB" id="A0A1A5X8H9"/>
<reference evidence="2 3" key="1">
    <citation type="submission" date="2016-10" db="EMBL/GenBank/DDBJ databases">
        <authorList>
            <person name="Varghese N."/>
            <person name="Submissions S."/>
        </authorList>
    </citation>
    <scope>NUCLEOTIDE SEQUENCE [LARGE SCALE GENOMIC DNA]</scope>
    <source>
        <strain evidence="2 3">LMG 22274</strain>
    </source>
</reference>
<evidence type="ECO:0000313" key="1">
    <source>
        <dbReference type="EMBL" id="PXX19783.1"/>
    </source>
</evidence>
<dbReference type="EMBL" id="FNZM01000001">
    <property type="protein sequence ID" value="SEI85928.1"/>
    <property type="molecule type" value="Genomic_DNA"/>
</dbReference>
<keyword evidence="4" id="KW-1185">Reference proteome</keyword>
<gene>
    <name evidence="1" type="ORF">C7400_102208</name>
    <name evidence="2" type="ORF">SAMN05216550_101201</name>
</gene>
<comment type="caution">
    <text evidence="2">The sequence shown here is derived from an EMBL/GenBank/DDBJ whole genome shotgun (WGS) entry which is preliminary data.</text>
</comment>
<evidence type="ECO:0000313" key="4">
    <source>
        <dbReference type="Proteomes" id="UP000247515"/>
    </source>
</evidence>
<accession>A0A1A5X8H9</accession>
<dbReference type="Proteomes" id="UP000247515">
    <property type="component" value="Unassembled WGS sequence"/>
</dbReference>
<protein>
    <submittedName>
        <fullName evidence="2">Uncharacterized protein</fullName>
    </submittedName>
</protein>
<name>A0A1A5X8H9_9BURK</name>
<evidence type="ECO:0000313" key="3">
    <source>
        <dbReference type="Proteomes" id="UP000183529"/>
    </source>
</evidence>
<sequence length="67" mass="7138">MQNDLNQIHDVATKLLGSHLAQWGEAILNASAGHDDNKYLGVLHALLSVRNALEPFVGGHAQDASHG</sequence>
<organism evidence="2 3">
    <name type="scientific">Paraburkholderia tropica</name>
    <dbReference type="NCBI Taxonomy" id="92647"/>
    <lineage>
        <taxon>Bacteria</taxon>
        <taxon>Pseudomonadati</taxon>
        <taxon>Pseudomonadota</taxon>
        <taxon>Betaproteobacteria</taxon>
        <taxon>Burkholderiales</taxon>
        <taxon>Burkholderiaceae</taxon>
        <taxon>Paraburkholderia</taxon>
    </lineage>
</organism>
<proteinExistence type="predicted"/>
<dbReference type="Proteomes" id="UP000183529">
    <property type="component" value="Unassembled WGS sequence"/>
</dbReference>
<dbReference type="RefSeq" id="WP_065061679.1">
    <property type="nucleotide sequence ID" value="NZ_CADFGN010000005.1"/>
</dbReference>